<dbReference type="Gene3D" id="1.25.40.480">
    <property type="match status" value="1"/>
</dbReference>
<name>A2DUV9_TRIV3</name>
<dbReference type="VEuPathDB" id="TrichDB:TVAG_160170"/>
<gene>
    <name evidence="1" type="ORF">TVAG_160170</name>
</gene>
<protein>
    <submittedName>
        <fullName evidence="1">Uncharacterized protein</fullName>
    </submittedName>
</protein>
<dbReference type="AlphaFoldDB" id="A2DUV9"/>
<reference evidence="1" key="2">
    <citation type="journal article" date="2007" name="Science">
        <title>Draft genome sequence of the sexually transmitted pathogen Trichomonas vaginalis.</title>
        <authorList>
            <person name="Carlton J.M."/>
            <person name="Hirt R.P."/>
            <person name="Silva J.C."/>
            <person name="Delcher A.L."/>
            <person name="Schatz M."/>
            <person name="Zhao Q."/>
            <person name="Wortman J.R."/>
            <person name="Bidwell S.L."/>
            <person name="Alsmark U.C.M."/>
            <person name="Besteiro S."/>
            <person name="Sicheritz-Ponten T."/>
            <person name="Noel C.J."/>
            <person name="Dacks J.B."/>
            <person name="Foster P.G."/>
            <person name="Simillion C."/>
            <person name="Van de Peer Y."/>
            <person name="Miranda-Saavedra D."/>
            <person name="Barton G.J."/>
            <person name="Westrop G.D."/>
            <person name="Mueller S."/>
            <person name="Dessi D."/>
            <person name="Fiori P.L."/>
            <person name="Ren Q."/>
            <person name="Paulsen I."/>
            <person name="Zhang H."/>
            <person name="Bastida-Corcuera F.D."/>
            <person name="Simoes-Barbosa A."/>
            <person name="Brown M.T."/>
            <person name="Hayes R.D."/>
            <person name="Mukherjee M."/>
            <person name="Okumura C.Y."/>
            <person name="Schneider R."/>
            <person name="Smith A.J."/>
            <person name="Vanacova S."/>
            <person name="Villalvazo M."/>
            <person name="Haas B.J."/>
            <person name="Pertea M."/>
            <person name="Feldblyum T.V."/>
            <person name="Utterback T.R."/>
            <person name="Shu C.L."/>
            <person name="Osoegawa K."/>
            <person name="de Jong P.J."/>
            <person name="Hrdy I."/>
            <person name="Horvathova L."/>
            <person name="Zubacova Z."/>
            <person name="Dolezal P."/>
            <person name="Malik S.B."/>
            <person name="Logsdon J.M. Jr."/>
            <person name="Henze K."/>
            <person name="Gupta A."/>
            <person name="Wang C.C."/>
            <person name="Dunne R.L."/>
            <person name="Upcroft J.A."/>
            <person name="Upcroft P."/>
            <person name="White O."/>
            <person name="Salzberg S.L."/>
            <person name="Tang P."/>
            <person name="Chiu C.-H."/>
            <person name="Lee Y.-S."/>
            <person name="Embley T.M."/>
            <person name="Coombs G.H."/>
            <person name="Mottram J.C."/>
            <person name="Tachezy J."/>
            <person name="Fraser-Liggett C.M."/>
            <person name="Johnson P.J."/>
        </authorList>
    </citation>
    <scope>NUCLEOTIDE SEQUENCE [LARGE SCALE GENOMIC DNA]</scope>
    <source>
        <strain evidence="1">G3</strain>
    </source>
</reference>
<dbReference type="OrthoDB" id="10499845at2759"/>
<accession>A2DUV9</accession>
<evidence type="ECO:0000313" key="2">
    <source>
        <dbReference type="Proteomes" id="UP000001542"/>
    </source>
</evidence>
<dbReference type="KEGG" id="tva:4773851"/>
<dbReference type="RefSeq" id="XP_001328067.1">
    <property type="nucleotide sequence ID" value="XM_001328032.1"/>
</dbReference>
<dbReference type="Proteomes" id="UP000001542">
    <property type="component" value="Unassembled WGS sequence"/>
</dbReference>
<dbReference type="VEuPathDB" id="TrichDB:TVAGG3_0259230"/>
<reference evidence="1" key="1">
    <citation type="submission" date="2006-10" db="EMBL/GenBank/DDBJ databases">
        <authorList>
            <person name="Amadeo P."/>
            <person name="Zhao Q."/>
            <person name="Wortman J."/>
            <person name="Fraser-Liggett C."/>
            <person name="Carlton J."/>
        </authorList>
    </citation>
    <scope>NUCLEOTIDE SEQUENCE</scope>
    <source>
        <strain evidence="1">G3</strain>
    </source>
</reference>
<dbReference type="EMBL" id="DS113250">
    <property type="protein sequence ID" value="EAY15844.1"/>
    <property type="molecule type" value="Genomic_DNA"/>
</dbReference>
<keyword evidence="2" id="KW-1185">Reference proteome</keyword>
<sequence>MKRDLFKKETDDPENFLMKVHLKFQGPSYKNVLEARDAIQFDLKLKKLLMDYLKRNVSIKENLNVVTNFDLMSETTKFNYITLLCLLRMNVPEEFLQTETLKQLYYSYTLPPKLPIINEAAVEINQQKQQENPPEIQSAPFTSEFFAEVENIFVKYPQFAEKIISEKFDSSGVKQFHDTIKIFFSCDRTAEAVTAVVRFYILPYIKNLKNLANRLVVEPLMSVSQWYPKVIVSEVFQPVLFDPNSTVYQFQIIQRLFEAKSIQSLTLPGVFEGRPPSLEGPLSDEALKWLVNIIPKTPQLQNSEQETVLLHIKMQMDHQKKDAQRAFMLFLKGQHLEGQNKEIATQMIENLPEVLKSRALQMI</sequence>
<organism evidence="1 2">
    <name type="scientific">Trichomonas vaginalis (strain ATCC PRA-98 / G3)</name>
    <dbReference type="NCBI Taxonomy" id="412133"/>
    <lineage>
        <taxon>Eukaryota</taxon>
        <taxon>Metamonada</taxon>
        <taxon>Parabasalia</taxon>
        <taxon>Trichomonadida</taxon>
        <taxon>Trichomonadidae</taxon>
        <taxon>Trichomonas</taxon>
    </lineage>
</organism>
<evidence type="ECO:0000313" key="1">
    <source>
        <dbReference type="EMBL" id="EAY15844.1"/>
    </source>
</evidence>
<proteinExistence type="predicted"/>
<dbReference type="InParanoid" id="A2DUV9"/>